<organism evidence="1">
    <name type="scientific">Rhizophagus irregularis (strain DAOM 181602 / DAOM 197198 / MUCL 43194)</name>
    <name type="common">Arbuscular mycorrhizal fungus</name>
    <name type="synonym">Glomus intraradices</name>
    <dbReference type="NCBI Taxonomy" id="747089"/>
    <lineage>
        <taxon>Eukaryota</taxon>
        <taxon>Fungi</taxon>
        <taxon>Fungi incertae sedis</taxon>
        <taxon>Mucoromycota</taxon>
        <taxon>Glomeromycotina</taxon>
        <taxon>Glomeromycetes</taxon>
        <taxon>Glomerales</taxon>
        <taxon>Glomeraceae</taxon>
        <taxon>Rhizophagus</taxon>
    </lineage>
</organism>
<gene>
    <name evidence="1" type="ORF">GLOINDRAFT_98194</name>
</gene>
<sequence>MGVTDSTEDVSTLEGQDRSEKIQILEQAGLKRETTDEDVAKFLALERHQEKLRQLFIYKLSAALNKPTMRNVSEKKADFGSKSYMSINETSHVEETLKSEQGSNMDNSSDCCAAFDSSESTASTERSATRHMTISDNLFMSCN</sequence>
<reference evidence="1" key="1">
    <citation type="submission" date="2013-07" db="EMBL/GenBank/DDBJ databases">
        <title>The genome of an arbuscular mycorrhizal fungus provides insights into the evolution of the oldest plant symbiosis.</title>
        <authorList>
            <consortium name="DOE Joint Genome Institute"/>
            <person name="Tisserant E."/>
            <person name="Malbreil M."/>
            <person name="Kuo A."/>
            <person name="Kohler A."/>
            <person name="Symeonidi A."/>
            <person name="Balestrini R."/>
            <person name="Charron P."/>
            <person name="Duensing N."/>
            <person name="Frei-dit-Frey N."/>
            <person name="Gianinazzi-Pearson V."/>
            <person name="Gilbert B."/>
            <person name="Handa Y."/>
            <person name="Hijri M."/>
            <person name="Kaul R."/>
            <person name="Kawaguchi M."/>
            <person name="Krajinski F."/>
            <person name="Lammers P."/>
            <person name="Lapierre D."/>
            <person name="Masclaux F.G."/>
            <person name="Murat C."/>
            <person name="Morin E."/>
            <person name="Ndikumana S."/>
            <person name="Pagni M."/>
            <person name="Petitpierre D."/>
            <person name="Requena N."/>
            <person name="Rosikiewicz P."/>
            <person name="Riley R."/>
            <person name="Saito K."/>
            <person name="San Clemente H."/>
            <person name="Shapiro H."/>
            <person name="van Tuinen D."/>
            <person name="Becard G."/>
            <person name="Bonfante P."/>
            <person name="Paszkowski U."/>
            <person name="Shachar-Hill Y."/>
            <person name="Young J.P."/>
            <person name="Sanders I.R."/>
            <person name="Henrissat B."/>
            <person name="Rensing S.A."/>
            <person name="Grigoriev I.V."/>
            <person name="Corradi N."/>
            <person name="Roux C."/>
            <person name="Martin F."/>
        </authorList>
    </citation>
    <scope>NUCLEOTIDE SEQUENCE</scope>
    <source>
        <strain evidence="1">DAOM 197198</strain>
    </source>
</reference>
<dbReference type="HOGENOM" id="CLU_1807238_0_0_1"/>
<protein>
    <submittedName>
        <fullName evidence="1">Uncharacterized protein</fullName>
    </submittedName>
</protein>
<proteinExistence type="predicted"/>
<dbReference type="EMBL" id="KI288952">
    <property type="protein sequence ID" value="ESA08654.1"/>
    <property type="molecule type" value="Genomic_DNA"/>
</dbReference>
<dbReference type="AlphaFoldDB" id="U9TKG3"/>
<accession>U9TKG3</accession>
<name>U9TKG3_RHIID</name>
<evidence type="ECO:0000313" key="1">
    <source>
        <dbReference type="EMBL" id="ESA08654.1"/>
    </source>
</evidence>